<dbReference type="Gene3D" id="3.30.9.10">
    <property type="entry name" value="D-Amino Acid Oxidase, subunit A, domain 2"/>
    <property type="match status" value="1"/>
</dbReference>
<dbReference type="Gene3D" id="3.50.50.60">
    <property type="entry name" value="FAD/NAD(P)-binding domain"/>
    <property type="match status" value="1"/>
</dbReference>
<dbReference type="SUPFAM" id="SSF51905">
    <property type="entry name" value="FAD/NAD(P)-binding domain"/>
    <property type="match status" value="1"/>
</dbReference>
<dbReference type="PRINTS" id="PR00420">
    <property type="entry name" value="RNGMNOXGNASE"/>
</dbReference>
<keyword evidence="2" id="KW-0274">FAD</keyword>
<dbReference type="GO" id="GO:0005739">
    <property type="term" value="C:mitochondrion"/>
    <property type="evidence" value="ECO:0007669"/>
    <property type="project" value="TreeGrafter"/>
</dbReference>
<dbReference type="InterPro" id="IPR050641">
    <property type="entry name" value="RIFMO-like"/>
</dbReference>
<evidence type="ECO:0000256" key="1">
    <source>
        <dbReference type="ARBA" id="ARBA00022630"/>
    </source>
</evidence>
<dbReference type="PANTHER" id="PTHR43004:SF6">
    <property type="entry name" value="FAD_NAD(P)-BINDING OXIDOREDUCTASE FAMILY PROTEIN"/>
    <property type="match status" value="1"/>
</dbReference>
<gene>
    <name evidence="4" type="ORF">P43SY_004792</name>
</gene>
<sequence length="734" mass="81172">MRIVAEEIRTLRLRIVRMPASLGSWALTRTMTTMLLQRRRGCARAPLQSIRRRFVHAQQTPRVLVVGGGPVGLTTAFLLEQRYGVKTRIVERQAQPTTHPQAHFLNLRTMEVLHATMPTFHERLLAQAAPCDKWRDYIYSTGIGRSQEIARIDQFGPAMPRPLPSNDALRKALASISPTQFLHFPQNRFETMLAAFVEETGMTIDRQVELTDLQLGSNGGPTRVQLHHRSSGRYEDATFDVVIGADGAHSFVRQQCGIDMAGTRNLQSIVNVHFTSKTLSAAAEEHPGMLYFVFNEHVIGVLIAHDLNRGEWVFQIPFFPPQESIAQDFSPEQCRELVQHLLSSERRTEAAKNDVEILSVGQWQMSARVAQQYEINNGRVFLVGDAAHQFPPAGGFGMNTGIQDAHNLAWKLAWALHPERLAAAKVDRQQLLRSYEWERQRVAKLNTQLSLRNVERTMKVPSALNVSHNNAKLLAAMVNAAPVKYLPLPVQREIIQGVMRVGKQPLALLAPGRSSALGDRMRRRVQEIVTKRSSLAMLFYHFDVGFSYDAVAWGPRAKQLLEDAALDVSAATRSPLSEDKTNGLVYAPEWAAGRRAPHVVCRVDGAELSTVALVDALAPQGSGRFLLLVDGATVQVDAGAVDDYKKNGVLDLVTIVLLSEKQDSAAGPQLDAVHRALVDVTAPSVDAWRSFTAQGGSAVLIRPDGHIGHVWTAGRPSAEDVVTAIQKSILMSKE</sequence>
<evidence type="ECO:0000259" key="3">
    <source>
        <dbReference type="Pfam" id="PF01494"/>
    </source>
</evidence>
<dbReference type="InterPro" id="IPR036188">
    <property type="entry name" value="FAD/NAD-bd_sf"/>
</dbReference>
<keyword evidence="5" id="KW-1185">Reference proteome</keyword>
<comment type="caution">
    <text evidence="4">The sequence shown here is derived from an EMBL/GenBank/DDBJ whole genome shotgun (WGS) entry which is preliminary data.</text>
</comment>
<proteinExistence type="predicted"/>
<protein>
    <recommendedName>
        <fullName evidence="3">FAD-binding domain-containing protein</fullName>
    </recommendedName>
</protein>
<accession>A0AAD5MGY2</accession>
<dbReference type="GO" id="GO:0071949">
    <property type="term" value="F:FAD binding"/>
    <property type="evidence" value="ECO:0007669"/>
    <property type="project" value="InterPro"/>
</dbReference>
<keyword evidence="1" id="KW-0285">Flavoprotein</keyword>
<dbReference type="GO" id="GO:0006744">
    <property type="term" value="P:ubiquinone biosynthetic process"/>
    <property type="evidence" value="ECO:0007669"/>
    <property type="project" value="TreeGrafter"/>
</dbReference>
<feature type="domain" description="FAD-binding" evidence="3">
    <location>
        <begin position="62"/>
        <end position="448"/>
    </location>
</feature>
<evidence type="ECO:0000313" key="5">
    <source>
        <dbReference type="Proteomes" id="UP001209570"/>
    </source>
</evidence>
<reference evidence="4" key="1">
    <citation type="submission" date="2021-12" db="EMBL/GenBank/DDBJ databases">
        <title>Prjna785345.</title>
        <authorList>
            <person name="Rujirawat T."/>
            <person name="Krajaejun T."/>
        </authorList>
    </citation>
    <scope>NUCLEOTIDE SEQUENCE</scope>
    <source>
        <strain evidence="4">Pi057C3</strain>
    </source>
</reference>
<dbReference type="PANTHER" id="PTHR43004">
    <property type="entry name" value="TRK SYSTEM POTASSIUM UPTAKE PROTEIN"/>
    <property type="match status" value="1"/>
</dbReference>
<dbReference type="InterPro" id="IPR002938">
    <property type="entry name" value="FAD-bd"/>
</dbReference>
<dbReference type="EMBL" id="JAKCXM010000022">
    <property type="protein sequence ID" value="KAJ0407364.1"/>
    <property type="molecule type" value="Genomic_DNA"/>
</dbReference>
<dbReference type="Pfam" id="PF01494">
    <property type="entry name" value="FAD_binding_3"/>
    <property type="match status" value="1"/>
</dbReference>
<dbReference type="Proteomes" id="UP001209570">
    <property type="component" value="Unassembled WGS sequence"/>
</dbReference>
<name>A0AAD5MGY2_PYTIN</name>
<evidence type="ECO:0000256" key="2">
    <source>
        <dbReference type="ARBA" id="ARBA00022827"/>
    </source>
</evidence>
<dbReference type="Gene3D" id="3.40.30.120">
    <property type="match status" value="1"/>
</dbReference>
<dbReference type="GO" id="GO:0016709">
    <property type="term" value="F:oxidoreductase activity, acting on paired donors, with incorporation or reduction of molecular oxygen, NAD(P)H as one donor, and incorporation of one atom of oxygen"/>
    <property type="evidence" value="ECO:0007669"/>
    <property type="project" value="UniProtKB-ARBA"/>
</dbReference>
<organism evidence="4 5">
    <name type="scientific">Pythium insidiosum</name>
    <name type="common">Pythiosis disease agent</name>
    <dbReference type="NCBI Taxonomy" id="114742"/>
    <lineage>
        <taxon>Eukaryota</taxon>
        <taxon>Sar</taxon>
        <taxon>Stramenopiles</taxon>
        <taxon>Oomycota</taxon>
        <taxon>Peronosporomycetes</taxon>
        <taxon>Pythiales</taxon>
        <taxon>Pythiaceae</taxon>
        <taxon>Pythium</taxon>
    </lineage>
</organism>
<dbReference type="AlphaFoldDB" id="A0AAD5MGY2"/>
<evidence type="ECO:0000313" key="4">
    <source>
        <dbReference type="EMBL" id="KAJ0407364.1"/>
    </source>
</evidence>